<protein>
    <submittedName>
        <fullName evidence="2">Uncharacterized protein</fullName>
    </submittedName>
</protein>
<dbReference type="EMBL" id="MU865358">
    <property type="protein sequence ID" value="KAK4225863.1"/>
    <property type="molecule type" value="Genomic_DNA"/>
</dbReference>
<accession>A0AAN7BMU3</accession>
<organism evidence="2 3">
    <name type="scientific">Podospora fimiseda</name>
    <dbReference type="NCBI Taxonomy" id="252190"/>
    <lineage>
        <taxon>Eukaryota</taxon>
        <taxon>Fungi</taxon>
        <taxon>Dikarya</taxon>
        <taxon>Ascomycota</taxon>
        <taxon>Pezizomycotina</taxon>
        <taxon>Sordariomycetes</taxon>
        <taxon>Sordariomycetidae</taxon>
        <taxon>Sordariales</taxon>
        <taxon>Podosporaceae</taxon>
        <taxon>Podospora</taxon>
    </lineage>
</organism>
<feature type="transmembrane region" description="Helical" evidence="1">
    <location>
        <begin position="72"/>
        <end position="89"/>
    </location>
</feature>
<evidence type="ECO:0000313" key="3">
    <source>
        <dbReference type="Proteomes" id="UP001301958"/>
    </source>
</evidence>
<keyword evidence="1" id="KW-0472">Membrane</keyword>
<feature type="transmembrane region" description="Helical" evidence="1">
    <location>
        <begin position="6"/>
        <end position="26"/>
    </location>
</feature>
<comment type="caution">
    <text evidence="2">The sequence shown here is derived from an EMBL/GenBank/DDBJ whole genome shotgun (WGS) entry which is preliminary data.</text>
</comment>
<reference evidence="2" key="2">
    <citation type="submission" date="2023-05" db="EMBL/GenBank/DDBJ databases">
        <authorList>
            <consortium name="Lawrence Berkeley National Laboratory"/>
            <person name="Steindorff A."/>
            <person name="Hensen N."/>
            <person name="Bonometti L."/>
            <person name="Westerberg I."/>
            <person name="Brannstrom I.O."/>
            <person name="Guillou S."/>
            <person name="Cros-Aarteil S."/>
            <person name="Calhoun S."/>
            <person name="Haridas S."/>
            <person name="Kuo A."/>
            <person name="Mondo S."/>
            <person name="Pangilinan J."/>
            <person name="Riley R."/>
            <person name="Labutti K."/>
            <person name="Andreopoulos B."/>
            <person name="Lipzen A."/>
            <person name="Chen C."/>
            <person name="Yanf M."/>
            <person name="Daum C."/>
            <person name="Ng V."/>
            <person name="Clum A."/>
            <person name="Ohm R."/>
            <person name="Martin F."/>
            <person name="Silar P."/>
            <person name="Natvig D."/>
            <person name="Lalanne C."/>
            <person name="Gautier V."/>
            <person name="Ament-Velasquez S.L."/>
            <person name="Kruys A."/>
            <person name="Hutchinson M.I."/>
            <person name="Powell A.J."/>
            <person name="Barry K."/>
            <person name="Miller A.N."/>
            <person name="Grigoriev I.V."/>
            <person name="Debuchy R."/>
            <person name="Gladieux P."/>
            <person name="Thoren M.H."/>
            <person name="Johannesson H."/>
        </authorList>
    </citation>
    <scope>NUCLEOTIDE SEQUENCE</scope>
    <source>
        <strain evidence="2">CBS 990.96</strain>
    </source>
</reference>
<proteinExistence type="predicted"/>
<evidence type="ECO:0000313" key="2">
    <source>
        <dbReference type="EMBL" id="KAK4225863.1"/>
    </source>
</evidence>
<keyword evidence="1" id="KW-1133">Transmembrane helix</keyword>
<evidence type="ECO:0000256" key="1">
    <source>
        <dbReference type="SAM" id="Phobius"/>
    </source>
</evidence>
<gene>
    <name evidence="2" type="ORF">QBC38DRAFT_481968</name>
</gene>
<name>A0AAN7BMU3_9PEZI</name>
<keyword evidence="1" id="KW-0812">Transmembrane</keyword>
<dbReference type="Proteomes" id="UP001301958">
    <property type="component" value="Unassembled WGS sequence"/>
</dbReference>
<reference evidence="2" key="1">
    <citation type="journal article" date="2023" name="Mol. Phylogenet. Evol.">
        <title>Genome-scale phylogeny and comparative genomics of the fungal order Sordariales.</title>
        <authorList>
            <person name="Hensen N."/>
            <person name="Bonometti L."/>
            <person name="Westerberg I."/>
            <person name="Brannstrom I.O."/>
            <person name="Guillou S."/>
            <person name="Cros-Aarteil S."/>
            <person name="Calhoun S."/>
            <person name="Haridas S."/>
            <person name="Kuo A."/>
            <person name="Mondo S."/>
            <person name="Pangilinan J."/>
            <person name="Riley R."/>
            <person name="LaButti K."/>
            <person name="Andreopoulos B."/>
            <person name="Lipzen A."/>
            <person name="Chen C."/>
            <person name="Yan M."/>
            <person name="Daum C."/>
            <person name="Ng V."/>
            <person name="Clum A."/>
            <person name="Steindorff A."/>
            <person name="Ohm R.A."/>
            <person name="Martin F."/>
            <person name="Silar P."/>
            <person name="Natvig D.O."/>
            <person name="Lalanne C."/>
            <person name="Gautier V."/>
            <person name="Ament-Velasquez S.L."/>
            <person name="Kruys A."/>
            <person name="Hutchinson M.I."/>
            <person name="Powell A.J."/>
            <person name="Barry K."/>
            <person name="Miller A.N."/>
            <person name="Grigoriev I.V."/>
            <person name="Debuchy R."/>
            <person name="Gladieux P."/>
            <person name="Hiltunen Thoren M."/>
            <person name="Johannesson H."/>
        </authorList>
    </citation>
    <scope>NUCLEOTIDE SEQUENCE</scope>
    <source>
        <strain evidence="2">CBS 990.96</strain>
    </source>
</reference>
<sequence length="90" mass="9939">MLWVGVVLLMDFSATTPLLLCTLVLYHTKFSNLNAGFVLCPAVQVLTRRLAVLGMTDVAFSDCMRIALRTRGLGRIIHISLLTMLSILSM</sequence>
<keyword evidence="3" id="KW-1185">Reference proteome</keyword>
<dbReference type="AlphaFoldDB" id="A0AAN7BMU3"/>